<name>A0AAP0LIU9_9MAGN</name>
<evidence type="ECO:0000313" key="3">
    <source>
        <dbReference type="Proteomes" id="UP001420932"/>
    </source>
</evidence>
<protein>
    <submittedName>
        <fullName evidence="2">Uncharacterized protein</fullName>
    </submittedName>
</protein>
<reference evidence="2 3" key="1">
    <citation type="submission" date="2024-01" db="EMBL/GenBank/DDBJ databases">
        <title>Genome assemblies of Stephania.</title>
        <authorList>
            <person name="Yang L."/>
        </authorList>
    </citation>
    <scope>NUCLEOTIDE SEQUENCE [LARGE SCALE GENOMIC DNA]</scope>
    <source>
        <strain evidence="2">YNDBR</strain>
        <tissue evidence="2">Leaf</tissue>
    </source>
</reference>
<dbReference type="PANTHER" id="PTHR34120">
    <property type="entry name" value="EXPRESSED PROTEIN"/>
    <property type="match status" value="1"/>
</dbReference>
<feature type="compositionally biased region" description="Basic residues" evidence="1">
    <location>
        <begin position="156"/>
        <end position="168"/>
    </location>
</feature>
<dbReference type="PANTHER" id="PTHR34120:SF2">
    <property type="entry name" value="OS01G0860900 PROTEIN"/>
    <property type="match status" value="1"/>
</dbReference>
<sequence>MPQVDLETVVCGGDRKIACETAAAAAERPEELPDYAAESFYVAKEDEFDWFDRNAVFERKESTKGNSNGVSTYNPNSTPSLSSVSNSQRFPTNYKSKASLIGFPKAQNTSYADCKQRRHCRASNPTFFPKRSRSTGKSALPLTEPTSPKVSCIGRVRSKRQRSRRQRSLRQAEQPHHPPPHPPQPTQSVGKSEKHGGFWTSFKAVLRFGRRRKTPDGGGGGGGDDSAESSPQRMSVKSEKVRSSIAVSEPDGEPPGLGAMKRFASGRRSECSWGEGDEGGDADLEEGSQIDSLWRRRGVGPLVEVDAGRGWESVGPATV</sequence>
<feature type="region of interest" description="Disordered" evidence="1">
    <location>
        <begin position="268"/>
        <end position="287"/>
    </location>
</feature>
<evidence type="ECO:0000313" key="2">
    <source>
        <dbReference type="EMBL" id="KAK9170400.1"/>
    </source>
</evidence>
<organism evidence="2 3">
    <name type="scientific">Stephania yunnanensis</name>
    <dbReference type="NCBI Taxonomy" id="152371"/>
    <lineage>
        <taxon>Eukaryota</taxon>
        <taxon>Viridiplantae</taxon>
        <taxon>Streptophyta</taxon>
        <taxon>Embryophyta</taxon>
        <taxon>Tracheophyta</taxon>
        <taxon>Spermatophyta</taxon>
        <taxon>Magnoliopsida</taxon>
        <taxon>Ranunculales</taxon>
        <taxon>Menispermaceae</taxon>
        <taxon>Menispermoideae</taxon>
        <taxon>Cissampelideae</taxon>
        <taxon>Stephania</taxon>
    </lineage>
</organism>
<feature type="compositionally biased region" description="Low complexity" evidence="1">
    <location>
        <begin position="74"/>
        <end position="87"/>
    </location>
</feature>
<comment type="caution">
    <text evidence="2">The sequence shown here is derived from an EMBL/GenBank/DDBJ whole genome shotgun (WGS) entry which is preliminary data.</text>
</comment>
<dbReference type="EMBL" id="JBBNAF010000001">
    <property type="protein sequence ID" value="KAK9170400.1"/>
    <property type="molecule type" value="Genomic_DNA"/>
</dbReference>
<accession>A0AAP0LIU9</accession>
<feature type="region of interest" description="Disordered" evidence="1">
    <location>
        <begin position="122"/>
        <end position="261"/>
    </location>
</feature>
<proteinExistence type="predicted"/>
<evidence type="ECO:0000256" key="1">
    <source>
        <dbReference type="SAM" id="MobiDB-lite"/>
    </source>
</evidence>
<feature type="region of interest" description="Disordered" evidence="1">
    <location>
        <begin position="61"/>
        <end position="89"/>
    </location>
</feature>
<feature type="compositionally biased region" description="Polar residues" evidence="1">
    <location>
        <begin position="64"/>
        <end position="73"/>
    </location>
</feature>
<dbReference type="Proteomes" id="UP001420932">
    <property type="component" value="Unassembled WGS sequence"/>
</dbReference>
<keyword evidence="3" id="KW-1185">Reference proteome</keyword>
<feature type="compositionally biased region" description="Acidic residues" evidence="1">
    <location>
        <begin position="275"/>
        <end position="287"/>
    </location>
</feature>
<dbReference type="AlphaFoldDB" id="A0AAP0LIU9"/>
<gene>
    <name evidence="2" type="ORF">Syun_002540</name>
</gene>